<dbReference type="Proteomes" id="UP000789901">
    <property type="component" value="Unassembled WGS sequence"/>
</dbReference>
<comment type="caution">
    <text evidence="1">The sequence shown here is derived from an EMBL/GenBank/DDBJ whole genome shotgun (WGS) entry which is preliminary data.</text>
</comment>
<evidence type="ECO:0000313" key="1">
    <source>
        <dbReference type="EMBL" id="CAG8745498.1"/>
    </source>
</evidence>
<keyword evidence="2" id="KW-1185">Reference proteome</keyword>
<protein>
    <submittedName>
        <fullName evidence="1">13842_t:CDS:1</fullName>
    </submittedName>
</protein>
<gene>
    <name evidence="1" type="ORF">GMARGA_LOCUS15827</name>
</gene>
<accession>A0ABN7VAT3</accession>
<organism evidence="1 2">
    <name type="scientific">Gigaspora margarita</name>
    <dbReference type="NCBI Taxonomy" id="4874"/>
    <lineage>
        <taxon>Eukaryota</taxon>
        <taxon>Fungi</taxon>
        <taxon>Fungi incertae sedis</taxon>
        <taxon>Mucoromycota</taxon>
        <taxon>Glomeromycotina</taxon>
        <taxon>Glomeromycetes</taxon>
        <taxon>Diversisporales</taxon>
        <taxon>Gigasporaceae</taxon>
        <taxon>Gigaspora</taxon>
    </lineage>
</organism>
<proteinExistence type="predicted"/>
<dbReference type="EMBL" id="CAJVQB010011137">
    <property type="protein sequence ID" value="CAG8745498.1"/>
    <property type="molecule type" value="Genomic_DNA"/>
</dbReference>
<sequence>MANAKPQYSKLLPRHGIVYIDSDIIESEHSVIISSWIEKKFEKLSCKFILAYRGTRDGFDSNISYYIHGYYGSDCFEDACFEEEHWTSANDSHVENPEKAIYNNSCADESWLNFGGGDLVLKDQRGTCSKCNYEKTILEDYIFIAEEVEIFQVQMPKG</sequence>
<name>A0ABN7VAT3_GIGMA</name>
<evidence type="ECO:0000313" key="2">
    <source>
        <dbReference type="Proteomes" id="UP000789901"/>
    </source>
</evidence>
<reference evidence="1 2" key="1">
    <citation type="submission" date="2021-06" db="EMBL/GenBank/DDBJ databases">
        <authorList>
            <person name="Kallberg Y."/>
            <person name="Tangrot J."/>
            <person name="Rosling A."/>
        </authorList>
    </citation>
    <scope>NUCLEOTIDE SEQUENCE [LARGE SCALE GENOMIC DNA]</scope>
    <source>
        <strain evidence="1 2">120-4 pot B 10/14</strain>
    </source>
</reference>